<dbReference type="InterPro" id="IPR051010">
    <property type="entry name" value="BCAA_transport"/>
</dbReference>
<dbReference type="EMBL" id="FOCW01000001">
    <property type="protein sequence ID" value="SEN23034.1"/>
    <property type="molecule type" value="Genomic_DNA"/>
</dbReference>
<feature type="chain" id="PRO_5011754896" evidence="3">
    <location>
        <begin position="33"/>
        <end position="114"/>
    </location>
</feature>
<reference evidence="5 6" key="1">
    <citation type="submission" date="2016-10" db="EMBL/GenBank/DDBJ databases">
        <authorList>
            <person name="de Groot N.N."/>
        </authorList>
    </citation>
    <scope>NUCLEOTIDE SEQUENCE [LARGE SCALE GENOMIC DNA]</scope>
    <source>
        <strain evidence="5 6">DSM 15123</strain>
    </source>
</reference>
<dbReference type="InterPro" id="IPR028082">
    <property type="entry name" value="Peripla_BP_I"/>
</dbReference>
<keyword evidence="6" id="KW-1185">Reference proteome</keyword>
<dbReference type="InterPro" id="IPR028081">
    <property type="entry name" value="Leu-bd"/>
</dbReference>
<dbReference type="Pfam" id="PF13458">
    <property type="entry name" value="Peripla_BP_6"/>
    <property type="match status" value="1"/>
</dbReference>
<dbReference type="STRING" id="1121117.SAMN02745977_00818"/>
<name>A0A1H8EV74_9BURK</name>
<dbReference type="Gene3D" id="3.40.50.2300">
    <property type="match status" value="1"/>
</dbReference>
<accession>A0A1H8EV74</accession>
<keyword evidence="2 3" id="KW-0732">Signal</keyword>
<dbReference type="PROSITE" id="PS51257">
    <property type="entry name" value="PROKAR_LIPOPROTEIN"/>
    <property type="match status" value="1"/>
</dbReference>
<comment type="similarity">
    <text evidence="1">Belongs to the leucine-binding protein family.</text>
</comment>
<protein>
    <submittedName>
        <fullName evidence="5">Substrate-binding protein</fullName>
    </submittedName>
</protein>
<dbReference type="PANTHER" id="PTHR30483">
    <property type="entry name" value="LEUCINE-SPECIFIC-BINDING PROTEIN"/>
    <property type="match status" value="1"/>
</dbReference>
<evidence type="ECO:0000256" key="3">
    <source>
        <dbReference type="SAM" id="SignalP"/>
    </source>
</evidence>
<evidence type="ECO:0000256" key="2">
    <source>
        <dbReference type="ARBA" id="ARBA00022729"/>
    </source>
</evidence>
<dbReference type="PANTHER" id="PTHR30483:SF6">
    <property type="entry name" value="PERIPLASMIC BINDING PROTEIN OF ABC TRANSPORTER FOR NATURAL AMINO ACIDS"/>
    <property type="match status" value="1"/>
</dbReference>
<evidence type="ECO:0000313" key="5">
    <source>
        <dbReference type="EMBL" id="SEN23034.1"/>
    </source>
</evidence>
<feature type="signal peptide" evidence="3">
    <location>
        <begin position="1"/>
        <end position="32"/>
    </location>
</feature>
<evidence type="ECO:0000256" key="1">
    <source>
        <dbReference type="ARBA" id="ARBA00010062"/>
    </source>
</evidence>
<dbReference type="SUPFAM" id="SSF53822">
    <property type="entry name" value="Periplasmic binding protein-like I"/>
    <property type="match status" value="1"/>
</dbReference>
<dbReference type="Proteomes" id="UP000199531">
    <property type="component" value="Unassembled WGS sequence"/>
</dbReference>
<gene>
    <name evidence="5" type="ORF">SAMN02745977_00818</name>
</gene>
<feature type="domain" description="Leucine-binding protein" evidence="4">
    <location>
        <begin position="54"/>
        <end position="114"/>
    </location>
</feature>
<sequence length="114" mass="10997">MKLNKAASLTAIAASVLMLVACGKQGSSSAPAAASGASGATAAAPAAGGGGDVIRIGFTTDMSGVYSDVDGKAGAEAIQMAIDDFGGSVLGKKVELVSADHQNKADIAASKARE</sequence>
<dbReference type="AlphaFoldDB" id="A0A1H8EV74"/>
<evidence type="ECO:0000313" key="6">
    <source>
        <dbReference type="Proteomes" id="UP000199531"/>
    </source>
</evidence>
<organism evidence="5 6">
    <name type="scientific">Brachymonas denitrificans DSM 15123</name>
    <dbReference type="NCBI Taxonomy" id="1121117"/>
    <lineage>
        <taxon>Bacteria</taxon>
        <taxon>Pseudomonadati</taxon>
        <taxon>Pseudomonadota</taxon>
        <taxon>Betaproteobacteria</taxon>
        <taxon>Burkholderiales</taxon>
        <taxon>Comamonadaceae</taxon>
        <taxon>Brachymonas</taxon>
    </lineage>
</organism>
<proteinExistence type="inferred from homology"/>
<evidence type="ECO:0000259" key="4">
    <source>
        <dbReference type="Pfam" id="PF13458"/>
    </source>
</evidence>